<dbReference type="GO" id="GO:0003700">
    <property type="term" value="F:DNA-binding transcription factor activity"/>
    <property type="evidence" value="ECO:0007669"/>
    <property type="project" value="InterPro"/>
</dbReference>
<reference evidence="5 6" key="1">
    <citation type="submission" date="2013-07" db="EMBL/GenBank/DDBJ databases">
        <title>Completed genome of Sphingomonas sanxanigenens NX02.</title>
        <authorList>
            <person name="Ma T."/>
            <person name="Huang H."/>
            <person name="Wu M."/>
            <person name="Li X."/>
            <person name="Li G."/>
        </authorList>
    </citation>
    <scope>NUCLEOTIDE SEQUENCE [LARGE SCALE GENOMIC DNA]</scope>
    <source>
        <strain evidence="5 6">NX02</strain>
    </source>
</reference>
<dbReference type="Pfam" id="PF00392">
    <property type="entry name" value="GntR"/>
    <property type="match status" value="1"/>
</dbReference>
<dbReference type="STRING" id="1123269.NX02_00825"/>
<evidence type="ECO:0000313" key="5">
    <source>
        <dbReference type="EMBL" id="AHE51931.1"/>
    </source>
</evidence>
<gene>
    <name evidence="5" type="ORF">NX02_00825</name>
</gene>
<organism evidence="5 6">
    <name type="scientific">Sphingomonas sanxanigenens DSM 19645 = NX02</name>
    <dbReference type="NCBI Taxonomy" id="1123269"/>
    <lineage>
        <taxon>Bacteria</taxon>
        <taxon>Pseudomonadati</taxon>
        <taxon>Pseudomonadota</taxon>
        <taxon>Alphaproteobacteria</taxon>
        <taxon>Sphingomonadales</taxon>
        <taxon>Sphingomonadaceae</taxon>
        <taxon>Sphingomonas</taxon>
    </lineage>
</organism>
<sequence length="239" mass="26706">MEQAIEAGIYPVGSRLPAERDLSERLGVSRPVIREALIVLEIRGSIMVRPNGGTVVASRDQRSGAALAMQADAGPFEVTEARRLLEGEVAALAATLVEDDQFEELEETVRLMDNPALDAQARERADRAFHMALARITGNDVLVSMVESLWDMRYNSALCVYFFQQAREHGIEPPVDQHRLIIDTLRARDPEAARAAMREHLTKVTESLLIATEEDARERERLRVTERGSDFARRARTGT</sequence>
<dbReference type="EMBL" id="CP006644">
    <property type="protein sequence ID" value="AHE51931.1"/>
    <property type="molecule type" value="Genomic_DNA"/>
</dbReference>
<accession>W0A4H4</accession>
<dbReference type="PANTHER" id="PTHR43537:SF5">
    <property type="entry name" value="UXU OPERON TRANSCRIPTIONAL REGULATOR"/>
    <property type="match status" value="1"/>
</dbReference>
<evidence type="ECO:0000256" key="3">
    <source>
        <dbReference type="ARBA" id="ARBA00023163"/>
    </source>
</evidence>
<evidence type="ECO:0000259" key="4">
    <source>
        <dbReference type="PROSITE" id="PS50949"/>
    </source>
</evidence>
<dbReference type="SMART" id="SM00345">
    <property type="entry name" value="HTH_GNTR"/>
    <property type="match status" value="1"/>
</dbReference>
<dbReference type="PROSITE" id="PS50949">
    <property type="entry name" value="HTH_GNTR"/>
    <property type="match status" value="1"/>
</dbReference>
<dbReference type="GO" id="GO:0003677">
    <property type="term" value="F:DNA binding"/>
    <property type="evidence" value="ECO:0007669"/>
    <property type="project" value="UniProtKB-KW"/>
</dbReference>
<protein>
    <recommendedName>
        <fullName evidence="4">HTH gntR-type domain-containing protein</fullName>
    </recommendedName>
</protein>
<dbReference type="AlphaFoldDB" id="W0A4H4"/>
<feature type="domain" description="HTH gntR-type" evidence="4">
    <location>
        <begin position="1"/>
        <end position="59"/>
    </location>
</feature>
<dbReference type="SMART" id="SM00895">
    <property type="entry name" value="FCD"/>
    <property type="match status" value="1"/>
</dbReference>
<proteinExistence type="predicted"/>
<name>W0A4H4_9SPHN</name>
<keyword evidence="1" id="KW-0805">Transcription regulation</keyword>
<dbReference type="PANTHER" id="PTHR43537">
    <property type="entry name" value="TRANSCRIPTIONAL REGULATOR, GNTR FAMILY"/>
    <property type="match status" value="1"/>
</dbReference>
<dbReference type="Pfam" id="PF07729">
    <property type="entry name" value="FCD"/>
    <property type="match status" value="1"/>
</dbReference>
<dbReference type="HOGENOM" id="CLU_017584_9_5_5"/>
<evidence type="ECO:0000256" key="1">
    <source>
        <dbReference type="ARBA" id="ARBA00023015"/>
    </source>
</evidence>
<dbReference type="PRINTS" id="PR00035">
    <property type="entry name" value="HTHGNTR"/>
</dbReference>
<dbReference type="InterPro" id="IPR011711">
    <property type="entry name" value="GntR_C"/>
</dbReference>
<keyword evidence="2" id="KW-0238">DNA-binding</keyword>
<dbReference type="InterPro" id="IPR036388">
    <property type="entry name" value="WH-like_DNA-bd_sf"/>
</dbReference>
<dbReference type="SUPFAM" id="SSF48008">
    <property type="entry name" value="GntR ligand-binding domain-like"/>
    <property type="match status" value="1"/>
</dbReference>
<dbReference type="InterPro" id="IPR036390">
    <property type="entry name" value="WH_DNA-bd_sf"/>
</dbReference>
<dbReference type="InterPro" id="IPR008920">
    <property type="entry name" value="TF_FadR/GntR_C"/>
</dbReference>
<dbReference type="Gene3D" id="1.20.120.530">
    <property type="entry name" value="GntR ligand-binding domain-like"/>
    <property type="match status" value="1"/>
</dbReference>
<dbReference type="eggNOG" id="COG2186">
    <property type="taxonomic scope" value="Bacteria"/>
</dbReference>
<dbReference type="PATRIC" id="fig|1123269.5.peg.164"/>
<evidence type="ECO:0000256" key="2">
    <source>
        <dbReference type="ARBA" id="ARBA00023125"/>
    </source>
</evidence>
<keyword evidence="6" id="KW-1185">Reference proteome</keyword>
<dbReference type="Proteomes" id="UP000018851">
    <property type="component" value="Chromosome"/>
</dbReference>
<dbReference type="SUPFAM" id="SSF46785">
    <property type="entry name" value="Winged helix' DNA-binding domain"/>
    <property type="match status" value="1"/>
</dbReference>
<keyword evidence="3" id="KW-0804">Transcription</keyword>
<dbReference type="KEGG" id="ssan:NX02_00825"/>
<dbReference type="InterPro" id="IPR000524">
    <property type="entry name" value="Tscrpt_reg_HTH_GntR"/>
</dbReference>
<dbReference type="CDD" id="cd07377">
    <property type="entry name" value="WHTH_GntR"/>
    <property type="match status" value="1"/>
</dbReference>
<evidence type="ECO:0000313" key="6">
    <source>
        <dbReference type="Proteomes" id="UP000018851"/>
    </source>
</evidence>
<dbReference type="Gene3D" id="1.10.10.10">
    <property type="entry name" value="Winged helix-like DNA-binding domain superfamily/Winged helix DNA-binding domain"/>
    <property type="match status" value="1"/>
</dbReference>